<reference evidence="2 3" key="1">
    <citation type="submission" date="2019-12" db="EMBL/GenBank/DDBJ databases">
        <title>Genomic-based taxomic classification of the family Erythrobacteraceae.</title>
        <authorList>
            <person name="Xu L."/>
        </authorList>
    </citation>
    <scope>NUCLEOTIDE SEQUENCE [LARGE SCALE GENOMIC DNA]</scope>
    <source>
        <strain evidence="2 3">KCTC 42453</strain>
    </source>
</reference>
<keyword evidence="3" id="KW-1185">Reference proteome</keyword>
<feature type="signal peptide" evidence="1">
    <location>
        <begin position="1"/>
        <end position="24"/>
    </location>
</feature>
<evidence type="ECO:0000256" key="1">
    <source>
        <dbReference type="SAM" id="SignalP"/>
    </source>
</evidence>
<dbReference type="AlphaFoldDB" id="A0A845B1J7"/>
<dbReference type="Proteomes" id="UP000431922">
    <property type="component" value="Unassembled WGS sequence"/>
</dbReference>
<name>A0A845B1J7_9SPHN</name>
<sequence>MMLENFRYGSAVLRFSFSTAISLAAMTTLATAGSAQGRDEAVTPEARTELAEYAACVARERPDEAARLLKQDFRSSGYRNGMANLSKFTEGCARDARFSKMRMGTLPFAGALAESLLEASPDPLLARLAMAALKPDVITYSRTDAMAMCMIRGAPDLVARMFASEINSAEETAATKVLTPIASLCLKEEAGFEASPLGMRSMLATASYRLLAAQES</sequence>
<feature type="chain" id="PRO_5032911003" evidence="1">
    <location>
        <begin position="25"/>
        <end position="216"/>
    </location>
</feature>
<proteinExistence type="predicted"/>
<accession>A0A845B1J7</accession>
<evidence type="ECO:0000313" key="2">
    <source>
        <dbReference type="EMBL" id="MXP43522.1"/>
    </source>
</evidence>
<gene>
    <name evidence="2" type="ORF">GRI65_03500</name>
</gene>
<keyword evidence="1" id="KW-0732">Signal</keyword>
<organism evidence="2 3">
    <name type="scientific">Allopontixanthobacter sediminis</name>
    <dbReference type="NCBI Taxonomy" id="1689985"/>
    <lineage>
        <taxon>Bacteria</taxon>
        <taxon>Pseudomonadati</taxon>
        <taxon>Pseudomonadota</taxon>
        <taxon>Alphaproteobacteria</taxon>
        <taxon>Sphingomonadales</taxon>
        <taxon>Erythrobacteraceae</taxon>
        <taxon>Allopontixanthobacter</taxon>
    </lineage>
</organism>
<dbReference type="EMBL" id="WTYL01000001">
    <property type="protein sequence ID" value="MXP43522.1"/>
    <property type="molecule type" value="Genomic_DNA"/>
</dbReference>
<protein>
    <submittedName>
        <fullName evidence="2">Uncharacterized protein</fullName>
    </submittedName>
</protein>
<evidence type="ECO:0000313" key="3">
    <source>
        <dbReference type="Proteomes" id="UP000431922"/>
    </source>
</evidence>
<comment type="caution">
    <text evidence="2">The sequence shown here is derived from an EMBL/GenBank/DDBJ whole genome shotgun (WGS) entry which is preliminary data.</text>
</comment>